<reference evidence="1 2" key="1">
    <citation type="submission" date="2014-02" db="EMBL/GenBank/DDBJ databases">
        <title>Whole genome shotgun sequence of Rhodococcus wratislaviensis NBRC 100605.</title>
        <authorList>
            <person name="Hosoyama A."/>
            <person name="Tsuchikane K."/>
            <person name="Yoshida I."/>
            <person name="Ohji S."/>
            <person name="Ichikawa N."/>
            <person name="Yamazoe A."/>
            <person name="Fujita N."/>
        </authorList>
    </citation>
    <scope>NUCLEOTIDE SEQUENCE [LARGE SCALE GENOMIC DNA]</scope>
    <source>
        <strain evidence="1 2">NBRC 100605</strain>
    </source>
</reference>
<dbReference type="EMBL" id="BAWF01000035">
    <property type="protein sequence ID" value="GAF46871.1"/>
    <property type="molecule type" value="Genomic_DNA"/>
</dbReference>
<accession>X0Q7S3</accession>
<proteinExistence type="predicted"/>
<comment type="caution">
    <text evidence="1">The sequence shown here is derived from an EMBL/GenBank/DDBJ whole genome shotgun (WGS) entry which is preliminary data.</text>
</comment>
<evidence type="ECO:0000313" key="1">
    <source>
        <dbReference type="EMBL" id="GAF46871.1"/>
    </source>
</evidence>
<organism evidence="1 2">
    <name type="scientific">Rhodococcus wratislaviensis NBRC 100605</name>
    <dbReference type="NCBI Taxonomy" id="1219028"/>
    <lineage>
        <taxon>Bacteria</taxon>
        <taxon>Bacillati</taxon>
        <taxon>Actinomycetota</taxon>
        <taxon>Actinomycetes</taxon>
        <taxon>Mycobacteriales</taxon>
        <taxon>Nocardiaceae</taxon>
        <taxon>Rhodococcus</taxon>
    </lineage>
</organism>
<keyword evidence="2" id="KW-1185">Reference proteome</keyword>
<dbReference type="AlphaFoldDB" id="X0Q7S3"/>
<evidence type="ECO:0000313" key="2">
    <source>
        <dbReference type="Proteomes" id="UP000019491"/>
    </source>
</evidence>
<gene>
    <name evidence="1" type="ORF">RW1_035_00140</name>
</gene>
<name>X0Q7S3_RHOWR</name>
<protein>
    <submittedName>
        <fullName evidence="1">Uncharacterized protein</fullName>
    </submittedName>
</protein>
<sequence length="50" mass="5596">MQAFIAARKSATKVGILPLEVDLLARVERSESIDFDPKRTPAVVPFRARQ</sequence>
<dbReference type="Proteomes" id="UP000019491">
    <property type="component" value="Unassembled WGS sequence"/>
</dbReference>